<dbReference type="GO" id="GO:0006635">
    <property type="term" value="P:fatty acid beta-oxidation"/>
    <property type="evidence" value="ECO:0007669"/>
    <property type="project" value="TreeGrafter"/>
</dbReference>
<evidence type="ECO:0000313" key="8">
    <source>
        <dbReference type="EMBL" id="EUA23743.1"/>
    </source>
</evidence>
<gene>
    <name evidence="8" type="ORF">I553_5152</name>
</gene>
<dbReference type="GO" id="GO:0016853">
    <property type="term" value="F:isomerase activity"/>
    <property type="evidence" value="ECO:0007669"/>
    <property type="project" value="UniProtKB-KW"/>
</dbReference>
<reference evidence="8" key="1">
    <citation type="submission" date="2014-01" db="EMBL/GenBank/DDBJ databases">
        <authorList>
            <person name="Brown-Elliot B."/>
            <person name="Wallace R."/>
            <person name="Lenaerts A."/>
            <person name="Ordway D."/>
            <person name="DeGroote M.A."/>
            <person name="Parker T."/>
            <person name="Sizemore C."/>
            <person name="Tallon L.J."/>
            <person name="Sadzewicz L.K."/>
            <person name="Sengamalay N."/>
            <person name="Fraser C.M."/>
            <person name="Hine E."/>
            <person name="Shefchek K.A."/>
            <person name="Das S.P."/>
            <person name="Tettelin H."/>
        </authorList>
    </citation>
    <scope>NUCLEOTIDE SEQUENCE [LARGE SCALE GENOMIC DNA]</scope>
    <source>
        <strain evidence="8">4042</strain>
    </source>
</reference>
<comment type="similarity">
    <text evidence="2 7">Belongs to the enoyl-CoA hydratase/isomerase family.</text>
</comment>
<keyword evidence="4" id="KW-0443">Lipid metabolism</keyword>
<dbReference type="PANTHER" id="PTHR11941:SF54">
    <property type="entry name" value="ENOYL-COA HYDRATASE, MITOCHONDRIAL"/>
    <property type="match status" value="1"/>
</dbReference>
<keyword evidence="8" id="KW-0413">Isomerase</keyword>
<dbReference type="Pfam" id="PF00378">
    <property type="entry name" value="ECH_1"/>
    <property type="match status" value="1"/>
</dbReference>
<evidence type="ECO:0000256" key="7">
    <source>
        <dbReference type="RuleBase" id="RU003707"/>
    </source>
</evidence>
<comment type="catalytic activity">
    <reaction evidence="6">
        <text>a 4-saturated-(3S)-3-hydroxyacyl-CoA = a (3E)-enoyl-CoA + H2O</text>
        <dbReference type="Rhea" id="RHEA:20724"/>
        <dbReference type="ChEBI" id="CHEBI:15377"/>
        <dbReference type="ChEBI" id="CHEBI:58521"/>
        <dbReference type="ChEBI" id="CHEBI:137480"/>
        <dbReference type="EC" id="4.2.1.17"/>
    </reaction>
</comment>
<dbReference type="EMBL" id="JAOB01000069">
    <property type="protein sequence ID" value="EUA23743.1"/>
    <property type="molecule type" value="Genomic_DNA"/>
</dbReference>
<dbReference type="InterPro" id="IPR001753">
    <property type="entry name" value="Enoyl-CoA_hydra/iso"/>
</dbReference>
<dbReference type="PROSITE" id="PS00166">
    <property type="entry name" value="ENOYL_COA_HYDRATASE"/>
    <property type="match status" value="1"/>
</dbReference>
<dbReference type="InterPro" id="IPR018376">
    <property type="entry name" value="Enoyl-CoA_hyd/isom_CS"/>
</dbReference>
<protein>
    <submittedName>
        <fullName evidence="8">Enoyl-CoA hydratase/isomerase family protein</fullName>
    </submittedName>
</protein>
<dbReference type="CDD" id="cd06558">
    <property type="entry name" value="crotonase-like"/>
    <property type="match status" value="1"/>
</dbReference>
<sequence>MTPTAIEYHCDDSIGWIRLEGADRLNPIGTTTYLKLAQALRYFECSTSVRAVIVHGAGRVFSAGADIGEIAGFAGRDEFAAFIRGFTDALDVIASSRLPVIAAIHGAALGGGLELALACDLRVCTSDAKLGLPEAKLGVLPGAGARSDFLALFLRQWPPRC</sequence>
<dbReference type="AlphaFoldDB" id="X7ZYF8"/>
<dbReference type="SUPFAM" id="SSF52096">
    <property type="entry name" value="ClpP/crotonase"/>
    <property type="match status" value="1"/>
</dbReference>
<dbReference type="PANTHER" id="PTHR11941">
    <property type="entry name" value="ENOYL-COA HYDRATASE-RELATED"/>
    <property type="match status" value="1"/>
</dbReference>
<comment type="catalytic activity">
    <reaction evidence="5">
        <text>a (3S)-3-hydroxyacyl-CoA = a (2E)-enoyl-CoA + H2O</text>
        <dbReference type="Rhea" id="RHEA:16105"/>
        <dbReference type="ChEBI" id="CHEBI:15377"/>
        <dbReference type="ChEBI" id="CHEBI:57318"/>
        <dbReference type="ChEBI" id="CHEBI:58856"/>
        <dbReference type="EC" id="4.2.1.17"/>
    </reaction>
</comment>
<dbReference type="InterPro" id="IPR029045">
    <property type="entry name" value="ClpP/crotonase-like_dom_sf"/>
</dbReference>
<dbReference type="PATRIC" id="fig|1299334.3.peg.7111"/>
<comment type="function">
    <text evidence="1">Could possibly oxidize fatty acids using specific components.</text>
</comment>
<accession>X7ZYF8</accession>
<keyword evidence="3" id="KW-0276">Fatty acid metabolism</keyword>
<organism evidence="8">
    <name type="scientific">Mycobacterium xenopi 4042</name>
    <dbReference type="NCBI Taxonomy" id="1299334"/>
    <lineage>
        <taxon>Bacteria</taxon>
        <taxon>Bacillati</taxon>
        <taxon>Actinomycetota</taxon>
        <taxon>Actinomycetes</taxon>
        <taxon>Mycobacteriales</taxon>
        <taxon>Mycobacteriaceae</taxon>
        <taxon>Mycobacterium</taxon>
    </lineage>
</organism>
<dbReference type="GO" id="GO:0004300">
    <property type="term" value="F:enoyl-CoA hydratase activity"/>
    <property type="evidence" value="ECO:0007669"/>
    <property type="project" value="UniProtKB-EC"/>
</dbReference>
<proteinExistence type="inferred from homology"/>
<evidence type="ECO:0000256" key="6">
    <source>
        <dbReference type="ARBA" id="ARBA00023717"/>
    </source>
</evidence>
<evidence type="ECO:0000256" key="4">
    <source>
        <dbReference type="ARBA" id="ARBA00023098"/>
    </source>
</evidence>
<dbReference type="Gene3D" id="3.90.226.10">
    <property type="entry name" value="2-enoyl-CoA Hydratase, Chain A, domain 1"/>
    <property type="match status" value="1"/>
</dbReference>
<name>X7ZYF8_MYCXE</name>
<evidence type="ECO:0000256" key="2">
    <source>
        <dbReference type="ARBA" id="ARBA00005254"/>
    </source>
</evidence>
<comment type="caution">
    <text evidence="8">The sequence shown here is derived from an EMBL/GenBank/DDBJ whole genome shotgun (WGS) entry which is preliminary data.</text>
</comment>
<evidence type="ECO:0000256" key="1">
    <source>
        <dbReference type="ARBA" id="ARBA00002994"/>
    </source>
</evidence>
<evidence type="ECO:0000256" key="5">
    <source>
        <dbReference type="ARBA" id="ARBA00023709"/>
    </source>
</evidence>
<evidence type="ECO:0000256" key="3">
    <source>
        <dbReference type="ARBA" id="ARBA00022832"/>
    </source>
</evidence>